<accession>A0ABW6LYM8</accession>
<evidence type="ECO:0000313" key="8">
    <source>
        <dbReference type="EMBL" id="MFE9598984.1"/>
    </source>
</evidence>
<proteinExistence type="inferred from homology"/>
<dbReference type="SUPFAM" id="SSF88946">
    <property type="entry name" value="Sigma2 domain of RNA polymerase sigma factors"/>
    <property type="match status" value="1"/>
</dbReference>
<evidence type="ECO:0000256" key="5">
    <source>
        <dbReference type="ARBA" id="ARBA00023163"/>
    </source>
</evidence>
<dbReference type="PANTHER" id="PTHR43133:SF52">
    <property type="entry name" value="ECF RNA POLYMERASE SIGMA FACTOR SIGL"/>
    <property type="match status" value="1"/>
</dbReference>
<keyword evidence="3" id="KW-0731">Sigma factor</keyword>
<dbReference type="Pfam" id="PF04542">
    <property type="entry name" value="Sigma70_r2"/>
    <property type="match status" value="1"/>
</dbReference>
<keyword evidence="2" id="KW-0805">Transcription regulation</keyword>
<comment type="similarity">
    <text evidence="1">Belongs to the sigma-70 factor family. ECF subfamily.</text>
</comment>
<feature type="domain" description="RNA polymerase sigma-70 region 2" evidence="6">
    <location>
        <begin position="17"/>
        <end position="82"/>
    </location>
</feature>
<dbReference type="EMBL" id="JBIAHM010000003">
    <property type="protein sequence ID" value="MFE9598984.1"/>
    <property type="molecule type" value="Genomic_DNA"/>
</dbReference>
<dbReference type="Gene3D" id="1.10.10.10">
    <property type="entry name" value="Winged helix-like DNA-binding domain superfamily/Winged helix DNA-binding domain"/>
    <property type="match status" value="1"/>
</dbReference>
<evidence type="ECO:0000256" key="3">
    <source>
        <dbReference type="ARBA" id="ARBA00023082"/>
    </source>
</evidence>
<protein>
    <submittedName>
        <fullName evidence="8">Sigma-70 family RNA polymerase sigma factor</fullName>
    </submittedName>
</protein>
<dbReference type="PANTHER" id="PTHR43133">
    <property type="entry name" value="RNA POLYMERASE ECF-TYPE SIGMA FACTO"/>
    <property type="match status" value="1"/>
</dbReference>
<dbReference type="RefSeq" id="WP_388104721.1">
    <property type="nucleotide sequence ID" value="NZ_JBIAHM010000003.1"/>
</dbReference>
<dbReference type="CDD" id="cd06171">
    <property type="entry name" value="Sigma70_r4"/>
    <property type="match status" value="1"/>
</dbReference>
<evidence type="ECO:0000256" key="1">
    <source>
        <dbReference type="ARBA" id="ARBA00010641"/>
    </source>
</evidence>
<dbReference type="NCBIfam" id="TIGR02937">
    <property type="entry name" value="sigma70-ECF"/>
    <property type="match status" value="1"/>
</dbReference>
<dbReference type="InterPro" id="IPR013324">
    <property type="entry name" value="RNA_pol_sigma_r3/r4-like"/>
</dbReference>
<dbReference type="InterPro" id="IPR007627">
    <property type="entry name" value="RNA_pol_sigma70_r2"/>
</dbReference>
<feature type="domain" description="RNA polymerase sigma factor 70 region 4 type 2" evidence="7">
    <location>
        <begin position="111"/>
        <end position="163"/>
    </location>
</feature>
<dbReference type="Proteomes" id="UP001601303">
    <property type="component" value="Unassembled WGS sequence"/>
</dbReference>
<evidence type="ECO:0000256" key="4">
    <source>
        <dbReference type="ARBA" id="ARBA00023125"/>
    </source>
</evidence>
<name>A0ABW6LYM8_9ACTN</name>
<comment type="caution">
    <text evidence="8">The sequence shown here is derived from an EMBL/GenBank/DDBJ whole genome shotgun (WGS) entry which is preliminary data.</text>
</comment>
<dbReference type="InterPro" id="IPR039425">
    <property type="entry name" value="RNA_pol_sigma-70-like"/>
</dbReference>
<dbReference type="SUPFAM" id="SSF88659">
    <property type="entry name" value="Sigma3 and sigma4 domains of RNA polymerase sigma factors"/>
    <property type="match status" value="1"/>
</dbReference>
<dbReference type="InterPro" id="IPR013325">
    <property type="entry name" value="RNA_pol_sigma_r2"/>
</dbReference>
<dbReference type="InterPro" id="IPR014284">
    <property type="entry name" value="RNA_pol_sigma-70_dom"/>
</dbReference>
<dbReference type="InterPro" id="IPR036388">
    <property type="entry name" value="WH-like_DNA-bd_sf"/>
</dbReference>
<evidence type="ECO:0000256" key="2">
    <source>
        <dbReference type="ARBA" id="ARBA00023015"/>
    </source>
</evidence>
<reference evidence="8 9" key="1">
    <citation type="submission" date="2024-10" db="EMBL/GenBank/DDBJ databases">
        <title>The Natural Products Discovery Center: Release of the First 8490 Sequenced Strains for Exploring Actinobacteria Biosynthetic Diversity.</title>
        <authorList>
            <person name="Kalkreuter E."/>
            <person name="Kautsar S.A."/>
            <person name="Yang D."/>
            <person name="Bader C.D."/>
            <person name="Teijaro C.N."/>
            <person name="Fluegel L."/>
            <person name="Davis C.M."/>
            <person name="Simpson J.R."/>
            <person name="Lauterbach L."/>
            <person name="Steele A.D."/>
            <person name="Gui C."/>
            <person name="Meng S."/>
            <person name="Li G."/>
            <person name="Viehrig K."/>
            <person name="Ye F."/>
            <person name="Su P."/>
            <person name="Kiefer A.F."/>
            <person name="Nichols A."/>
            <person name="Cepeda A.J."/>
            <person name="Yan W."/>
            <person name="Fan B."/>
            <person name="Jiang Y."/>
            <person name="Adhikari A."/>
            <person name="Zheng C.-J."/>
            <person name="Schuster L."/>
            <person name="Cowan T.M."/>
            <person name="Smanski M.J."/>
            <person name="Chevrette M.G."/>
            <person name="De Carvalho L.P.S."/>
            <person name="Shen B."/>
        </authorList>
    </citation>
    <scope>NUCLEOTIDE SEQUENCE [LARGE SCALE GENOMIC DNA]</scope>
    <source>
        <strain evidence="8 9">NPDC006488</strain>
    </source>
</reference>
<sequence length="174" mass="20071">MKPTARPDKEDFVRAVYHHHGSALLRYAARLLNGDWHTAEDVLQEATLRTWARYDHIDGRPAELRPWLFTVVRNLVIDHHRACRIRPRETDSIDDLDLSVQDAADRILDTQLVLDALPRLTVQQRQILALTYYRGCPIAEIAELLDIPPGTVKSRTHYALRALRTALAGRVRRR</sequence>
<organism evidence="8 9">
    <name type="scientific">Streptomyces hokutonensis</name>
    <dbReference type="NCBI Taxonomy" id="1306990"/>
    <lineage>
        <taxon>Bacteria</taxon>
        <taxon>Bacillati</taxon>
        <taxon>Actinomycetota</taxon>
        <taxon>Actinomycetes</taxon>
        <taxon>Kitasatosporales</taxon>
        <taxon>Streptomycetaceae</taxon>
        <taxon>Streptomyces</taxon>
    </lineage>
</organism>
<dbReference type="InterPro" id="IPR013249">
    <property type="entry name" value="RNA_pol_sigma70_r4_t2"/>
</dbReference>
<evidence type="ECO:0000259" key="7">
    <source>
        <dbReference type="Pfam" id="PF08281"/>
    </source>
</evidence>
<keyword evidence="4" id="KW-0238">DNA-binding</keyword>
<evidence type="ECO:0000259" key="6">
    <source>
        <dbReference type="Pfam" id="PF04542"/>
    </source>
</evidence>
<keyword evidence="5" id="KW-0804">Transcription</keyword>
<keyword evidence="9" id="KW-1185">Reference proteome</keyword>
<dbReference type="Gene3D" id="1.10.1740.10">
    <property type="match status" value="1"/>
</dbReference>
<dbReference type="Pfam" id="PF08281">
    <property type="entry name" value="Sigma70_r4_2"/>
    <property type="match status" value="1"/>
</dbReference>
<gene>
    <name evidence="8" type="ORF">ACFYNQ_10415</name>
</gene>
<evidence type="ECO:0000313" key="9">
    <source>
        <dbReference type="Proteomes" id="UP001601303"/>
    </source>
</evidence>